<sequence>MVELPVEWIRDDAVYFVMHRFQSLRPYTPPQSVLDIFMRELEGAHADGGLFQLTMHPHVITARSRIWILEEILKAARAKGAWIATHAEVVRHVKANAQ</sequence>
<dbReference type="SUPFAM" id="SSF88713">
    <property type="entry name" value="Glycoside hydrolase/deacetylase"/>
    <property type="match status" value="1"/>
</dbReference>
<keyword evidence="1" id="KW-0808">Transferase</keyword>
<gene>
    <name evidence="1" type="ORF">L497_2750</name>
</gene>
<dbReference type="PATRIC" id="fig|1331206.3.peg.3539"/>
<reference evidence="1 2" key="1">
    <citation type="submission" date="2014-03" db="EMBL/GenBank/DDBJ databases">
        <title>Genome sequence of Bordetella holmseii.</title>
        <authorList>
            <person name="Harvill E."/>
            <person name="Goodfield L.L."/>
            <person name="Ivanov Y."/>
            <person name="Meyer J.A."/>
            <person name="Newth C."/>
            <person name="Cassiday P."/>
            <person name="Tondella M.L."/>
            <person name="Liao P."/>
            <person name="Zimmerman J."/>
            <person name="Meert K."/>
            <person name="Wessel D."/>
            <person name="Berger J."/>
            <person name="Dean J.M."/>
            <person name="Holubkov R."/>
            <person name="Burr J."/>
            <person name="Liu T."/>
            <person name="Brinkac L.M."/>
            <person name="Sanka R."/>
            <person name="Kim M."/>
            <person name="Losada L."/>
        </authorList>
    </citation>
    <scope>NUCLEOTIDE SEQUENCE [LARGE SCALE GENOMIC DNA]</scope>
    <source>
        <strain evidence="1 2">CDC-H585-BH</strain>
    </source>
</reference>
<organism evidence="1 2">
    <name type="scientific">Bordetella holmesii CDC-H585-BH</name>
    <dbReference type="NCBI Taxonomy" id="1331206"/>
    <lineage>
        <taxon>Bacteria</taxon>
        <taxon>Pseudomonadati</taxon>
        <taxon>Pseudomonadota</taxon>
        <taxon>Betaproteobacteria</taxon>
        <taxon>Burkholderiales</taxon>
        <taxon>Alcaligenaceae</taxon>
        <taxon>Bordetella</taxon>
    </lineage>
</organism>
<dbReference type="EMBL" id="JFZZ01000145">
    <property type="protein sequence ID" value="KAK86882.1"/>
    <property type="molecule type" value="Genomic_DNA"/>
</dbReference>
<dbReference type="GO" id="GO:0005975">
    <property type="term" value="P:carbohydrate metabolic process"/>
    <property type="evidence" value="ECO:0007669"/>
    <property type="project" value="InterPro"/>
</dbReference>
<evidence type="ECO:0000313" key="2">
    <source>
        <dbReference type="Proteomes" id="UP000026682"/>
    </source>
</evidence>
<accession>A0A158M0Z9</accession>
<protein>
    <submittedName>
        <fullName evidence="1">Putative N-acetyltransferase YedL</fullName>
    </submittedName>
</protein>
<dbReference type="AlphaFoldDB" id="A0A158M0Z9"/>
<dbReference type="InterPro" id="IPR011330">
    <property type="entry name" value="Glyco_hydro/deAcase_b/a-brl"/>
</dbReference>
<dbReference type="RefSeq" id="WP_005016662.1">
    <property type="nucleotide sequence ID" value="NZ_JFZZ01000145.1"/>
</dbReference>
<proteinExistence type="predicted"/>
<dbReference type="STRING" id="35814.BBB42_16680"/>
<dbReference type="Proteomes" id="UP000026682">
    <property type="component" value="Unassembled WGS sequence"/>
</dbReference>
<evidence type="ECO:0000313" key="1">
    <source>
        <dbReference type="EMBL" id="KAK86882.1"/>
    </source>
</evidence>
<dbReference type="GeneID" id="93118537"/>
<comment type="caution">
    <text evidence="1">The sequence shown here is derived from an EMBL/GenBank/DDBJ whole genome shotgun (WGS) entry which is preliminary data.</text>
</comment>
<dbReference type="Gene3D" id="3.20.20.370">
    <property type="entry name" value="Glycoside hydrolase/deacetylase"/>
    <property type="match status" value="1"/>
</dbReference>
<name>A0A158M0Z9_9BORD</name>
<dbReference type="GO" id="GO:0016740">
    <property type="term" value="F:transferase activity"/>
    <property type="evidence" value="ECO:0007669"/>
    <property type="project" value="UniProtKB-KW"/>
</dbReference>